<dbReference type="InterPro" id="IPR005124">
    <property type="entry name" value="V-ATPase_G"/>
</dbReference>
<dbReference type="InterPro" id="IPR028987">
    <property type="entry name" value="ATP_synth_B-like_membr_sf"/>
</dbReference>
<comment type="caution">
    <text evidence="8">The sequence shown here is derived from an EMBL/GenBank/DDBJ whole genome shotgun (WGS) entry which is preliminary data.</text>
</comment>
<dbReference type="SUPFAM" id="SSF81573">
    <property type="entry name" value="F1F0 ATP synthase subunit B, membrane domain"/>
    <property type="match status" value="1"/>
</dbReference>
<evidence type="ECO:0000313" key="7">
    <source>
        <dbReference type="EMBL" id="TIB15355.1"/>
    </source>
</evidence>
<evidence type="ECO:0000313" key="9">
    <source>
        <dbReference type="Proteomes" id="UP000306954"/>
    </source>
</evidence>
<dbReference type="GO" id="GO:0046961">
    <property type="term" value="F:proton-transporting ATPase activity, rotational mechanism"/>
    <property type="evidence" value="ECO:0007669"/>
    <property type="project" value="InterPro"/>
</dbReference>
<dbReference type="OrthoDB" id="250802at2759"/>
<comment type="similarity">
    <text evidence="1 5">Belongs to the V-ATPase G subunit family.</text>
</comment>
<evidence type="ECO:0000256" key="5">
    <source>
        <dbReference type="RuleBase" id="RU364019"/>
    </source>
</evidence>
<feature type="region of interest" description="Disordered" evidence="6">
    <location>
        <begin position="53"/>
        <end position="79"/>
    </location>
</feature>
<keyword evidence="2 5" id="KW-0813">Transport</keyword>
<dbReference type="PANTHER" id="PTHR12713">
    <property type="entry name" value="VACUOLAR ATP SYNTHASE SUBUNIT G"/>
    <property type="match status" value="1"/>
</dbReference>
<evidence type="ECO:0000256" key="4">
    <source>
        <dbReference type="ARBA" id="ARBA00023065"/>
    </source>
</evidence>
<comment type="subunit">
    <text evidence="5">V-ATPase is a heteromultimeric enzyme made up of two complexes: the ATP-hydrolytic V1 complex and the proton translocation V0 complex.</text>
</comment>
<keyword evidence="4 5" id="KW-0406">Ion transport</keyword>
<name>A0A4T0I1J2_WALIC</name>
<organism evidence="8 10">
    <name type="scientific">Wallemia ichthyophaga</name>
    <dbReference type="NCBI Taxonomy" id="245174"/>
    <lineage>
        <taxon>Eukaryota</taxon>
        <taxon>Fungi</taxon>
        <taxon>Dikarya</taxon>
        <taxon>Basidiomycota</taxon>
        <taxon>Wallemiomycotina</taxon>
        <taxon>Wallemiomycetes</taxon>
        <taxon>Wallemiales</taxon>
        <taxon>Wallemiaceae</taxon>
        <taxon>Wallemia</taxon>
    </lineage>
</organism>
<comment type="function">
    <text evidence="5">Subunit of the V1 complex of vacuolar(H+)-ATPase (V-ATPase), a multisubunit enzyme composed of a peripheral complex (V1) that hydrolyzes ATP and a membrane integral complex (V0) that translocates protons. V-ATPase is responsible for acidifying and maintaining the pH of intracellular compartments and in some cell types, is targeted to the plasma membrane, where it is responsible for acidifying the extracellular environment.</text>
</comment>
<gene>
    <name evidence="8" type="ORF">E3P86_03421</name>
    <name evidence="7" type="ORF">E3P90_00829</name>
</gene>
<protein>
    <recommendedName>
        <fullName evidence="5">V-type proton ATPase subunit G</fullName>
    </recommendedName>
</protein>
<evidence type="ECO:0000256" key="2">
    <source>
        <dbReference type="ARBA" id="ARBA00022448"/>
    </source>
</evidence>
<dbReference type="PANTHER" id="PTHR12713:SF11">
    <property type="entry name" value="V-TYPE PROTON ATPASE SUBUNIT G"/>
    <property type="match status" value="1"/>
</dbReference>
<dbReference type="EMBL" id="SPOI01000247">
    <property type="protein sequence ID" value="TIB30927.1"/>
    <property type="molecule type" value="Genomic_DNA"/>
</dbReference>
<dbReference type="GO" id="GO:0016887">
    <property type="term" value="F:ATP hydrolysis activity"/>
    <property type="evidence" value="ECO:0007669"/>
    <property type="project" value="TreeGrafter"/>
</dbReference>
<dbReference type="GO" id="GO:0000221">
    <property type="term" value="C:vacuolar proton-transporting V-type ATPase, V1 domain"/>
    <property type="evidence" value="ECO:0007669"/>
    <property type="project" value="TreeGrafter"/>
</dbReference>
<dbReference type="AlphaFoldDB" id="A0A4T0I1J2"/>
<dbReference type="Gene3D" id="1.20.5.2950">
    <property type="match status" value="1"/>
</dbReference>
<reference evidence="9 10" key="1">
    <citation type="submission" date="2019-03" db="EMBL/GenBank/DDBJ databases">
        <title>Sequencing 23 genomes of Wallemia ichthyophaga.</title>
        <authorList>
            <person name="Gostincar C."/>
        </authorList>
    </citation>
    <scope>NUCLEOTIDE SEQUENCE [LARGE SCALE GENOMIC DNA]</scope>
    <source>
        <strain evidence="8 10">EXF-6200</strain>
        <strain evidence="7 9">EXF-8621</strain>
    </source>
</reference>
<keyword evidence="3 5" id="KW-0375">Hydrogen ion transport</keyword>
<evidence type="ECO:0000313" key="8">
    <source>
        <dbReference type="EMBL" id="TIB30927.1"/>
    </source>
</evidence>
<evidence type="ECO:0000256" key="3">
    <source>
        <dbReference type="ARBA" id="ARBA00022781"/>
    </source>
</evidence>
<evidence type="ECO:0000256" key="6">
    <source>
        <dbReference type="SAM" id="MobiDB-lite"/>
    </source>
</evidence>
<accession>A0A4T0I1J2</accession>
<dbReference type="Proteomes" id="UP000306954">
    <property type="component" value="Unassembled WGS sequence"/>
</dbReference>
<dbReference type="Proteomes" id="UP000310689">
    <property type="component" value="Unassembled WGS sequence"/>
</dbReference>
<sequence length="121" mass="13961">MVSDSRSSSQGIQTLLEAEREAGLIVQQAREYRTQKLKDARIDAQKEVDELKRVRESTFKDMQDESTDTQSTHKKQVEHDTEKALSELVVQFQDKKIIVVDKLLGRVTHTTNQLHRNVNKV</sequence>
<dbReference type="FunFam" id="1.20.5.2950:FF:000001">
    <property type="entry name" value="V-type proton ATPase subunit G"/>
    <property type="match status" value="1"/>
</dbReference>
<proteinExistence type="inferred from homology"/>
<evidence type="ECO:0000313" key="10">
    <source>
        <dbReference type="Proteomes" id="UP000310689"/>
    </source>
</evidence>
<feature type="compositionally biased region" description="Basic and acidic residues" evidence="6">
    <location>
        <begin position="53"/>
        <end position="63"/>
    </location>
</feature>
<evidence type="ECO:0000256" key="1">
    <source>
        <dbReference type="ARBA" id="ARBA00010066"/>
    </source>
</evidence>
<dbReference type="Pfam" id="PF03179">
    <property type="entry name" value="V-ATPase_G"/>
    <property type="match status" value="1"/>
</dbReference>
<dbReference type="NCBIfam" id="TIGR01147">
    <property type="entry name" value="V_ATP_synt_G"/>
    <property type="match status" value="1"/>
</dbReference>
<dbReference type="EMBL" id="SPOF01000007">
    <property type="protein sequence ID" value="TIB15355.1"/>
    <property type="molecule type" value="Genomic_DNA"/>
</dbReference>